<name>A0AAW5KJ42_9FIRM</name>
<accession>A0AAW5KJ42</accession>
<protein>
    <submittedName>
        <fullName evidence="1">Amidohydrolase</fullName>
    </submittedName>
</protein>
<dbReference type="InterPro" id="IPR002933">
    <property type="entry name" value="Peptidase_M20"/>
</dbReference>
<dbReference type="Gene3D" id="3.40.630.10">
    <property type="entry name" value="Zn peptidases"/>
    <property type="match status" value="1"/>
</dbReference>
<dbReference type="SUPFAM" id="SSF53187">
    <property type="entry name" value="Zn-dependent exopeptidases"/>
    <property type="match status" value="1"/>
</dbReference>
<organism evidence="1 2">
    <name type="scientific">Bittarella massiliensis</name>
    <name type="common">ex Durand et al. 2017</name>
    <dbReference type="NCBI Taxonomy" id="1720313"/>
    <lineage>
        <taxon>Bacteria</taxon>
        <taxon>Bacillati</taxon>
        <taxon>Bacillota</taxon>
        <taxon>Clostridia</taxon>
        <taxon>Eubacteriales</taxon>
        <taxon>Oscillospiraceae</taxon>
        <taxon>Bittarella (ex Durand et al. 2017)</taxon>
    </lineage>
</organism>
<evidence type="ECO:0000313" key="2">
    <source>
        <dbReference type="Proteomes" id="UP001205063"/>
    </source>
</evidence>
<proteinExistence type="predicted"/>
<sequence length="74" mass="7845">EGRVKLCFQPAEEPIKGAVEKIEKGVLENPHVDAVFGTHTSIPMKAGAVRLLEGPILASSDIFKVTIHGEGSHG</sequence>
<dbReference type="Proteomes" id="UP001205063">
    <property type="component" value="Unassembled WGS sequence"/>
</dbReference>
<reference evidence="1" key="1">
    <citation type="submission" date="2022-06" db="EMBL/GenBank/DDBJ databases">
        <title>Isolation of gut microbiota from human fecal samples.</title>
        <authorList>
            <person name="Pamer E.G."/>
            <person name="Barat B."/>
            <person name="Waligurski E."/>
            <person name="Medina S."/>
            <person name="Paddock L."/>
            <person name="Mostad J."/>
        </authorList>
    </citation>
    <scope>NUCLEOTIDE SEQUENCE</scope>
    <source>
        <strain evidence="1">DFI.7.96</strain>
    </source>
</reference>
<feature type="non-terminal residue" evidence="1">
    <location>
        <position position="1"/>
    </location>
</feature>
<dbReference type="EMBL" id="JANGAB010000452">
    <property type="protein sequence ID" value="MCQ4950924.1"/>
    <property type="molecule type" value="Genomic_DNA"/>
</dbReference>
<dbReference type="RefSeq" id="WP_368044636.1">
    <property type="nucleotide sequence ID" value="NZ_JANGAB010000452.1"/>
</dbReference>
<gene>
    <name evidence="1" type="ORF">NE646_14985</name>
</gene>
<dbReference type="PANTHER" id="PTHR11014">
    <property type="entry name" value="PEPTIDASE M20 FAMILY MEMBER"/>
    <property type="match status" value="1"/>
</dbReference>
<evidence type="ECO:0000313" key="1">
    <source>
        <dbReference type="EMBL" id="MCQ4950924.1"/>
    </source>
</evidence>
<dbReference type="GO" id="GO:0016787">
    <property type="term" value="F:hydrolase activity"/>
    <property type="evidence" value="ECO:0007669"/>
    <property type="project" value="InterPro"/>
</dbReference>
<dbReference type="InterPro" id="IPR017439">
    <property type="entry name" value="Amidohydrolase"/>
</dbReference>
<comment type="caution">
    <text evidence="1">The sequence shown here is derived from an EMBL/GenBank/DDBJ whole genome shotgun (WGS) entry which is preliminary data.</text>
</comment>
<dbReference type="Pfam" id="PF01546">
    <property type="entry name" value="Peptidase_M20"/>
    <property type="match status" value="1"/>
</dbReference>
<dbReference type="AlphaFoldDB" id="A0AAW5KJ42"/>
<dbReference type="PANTHER" id="PTHR11014:SF63">
    <property type="entry name" value="METALLOPEPTIDASE, PUTATIVE (AFU_ORTHOLOGUE AFUA_6G09600)-RELATED"/>
    <property type="match status" value="1"/>
</dbReference>